<dbReference type="AlphaFoldDB" id="U6JU45"/>
<dbReference type="Proteomes" id="UP000030744">
    <property type="component" value="Unassembled WGS sequence"/>
</dbReference>
<dbReference type="EMBL" id="HG678773">
    <property type="protein sequence ID" value="CDJ27043.1"/>
    <property type="molecule type" value="Genomic_DNA"/>
</dbReference>
<dbReference type="VEuPathDB" id="ToxoDB:EMH_0079130"/>
<organism evidence="2 3">
    <name type="scientific">Eimeria mitis</name>
    <dbReference type="NCBI Taxonomy" id="44415"/>
    <lineage>
        <taxon>Eukaryota</taxon>
        <taxon>Sar</taxon>
        <taxon>Alveolata</taxon>
        <taxon>Apicomplexa</taxon>
        <taxon>Conoidasida</taxon>
        <taxon>Coccidia</taxon>
        <taxon>Eucoccidiorida</taxon>
        <taxon>Eimeriorina</taxon>
        <taxon>Eimeriidae</taxon>
        <taxon>Eimeria</taxon>
    </lineage>
</organism>
<evidence type="ECO:0000313" key="3">
    <source>
        <dbReference type="Proteomes" id="UP000030744"/>
    </source>
</evidence>
<keyword evidence="1" id="KW-1133">Transmembrane helix</keyword>
<proteinExistence type="predicted"/>
<accession>U6JU45</accession>
<evidence type="ECO:0000313" key="2">
    <source>
        <dbReference type="EMBL" id="CDJ27043.1"/>
    </source>
</evidence>
<gene>
    <name evidence="2" type="ORF">EMH_0079130</name>
</gene>
<name>U6JU45_9EIME</name>
<dbReference type="GeneID" id="25382349"/>
<keyword evidence="1" id="KW-0812">Transmembrane</keyword>
<protein>
    <recommendedName>
        <fullName evidence="4">Transmembrane protein</fullName>
    </recommendedName>
</protein>
<dbReference type="RefSeq" id="XP_013349621.1">
    <property type="nucleotide sequence ID" value="XM_013494167.1"/>
</dbReference>
<feature type="transmembrane region" description="Helical" evidence="1">
    <location>
        <begin position="59"/>
        <end position="81"/>
    </location>
</feature>
<keyword evidence="1" id="KW-0472">Membrane</keyword>
<keyword evidence="3" id="KW-1185">Reference proteome</keyword>
<dbReference type="OrthoDB" id="346976at2759"/>
<evidence type="ECO:0008006" key="4">
    <source>
        <dbReference type="Google" id="ProtNLM"/>
    </source>
</evidence>
<reference evidence="2" key="1">
    <citation type="submission" date="2013-10" db="EMBL/GenBank/DDBJ databases">
        <title>Genomic analysis of the causative agents of coccidiosis in chickens.</title>
        <authorList>
            <person name="Reid A.J."/>
            <person name="Blake D."/>
            <person name="Billington K."/>
            <person name="Browne H."/>
            <person name="Dunn M."/>
            <person name="Hung S."/>
            <person name="Kawahara F."/>
            <person name="Miranda-Saavedra D."/>
            <person name="Mourier T."/>
            <person name="Nagra H."/>
            <person name="Otto T.D."/>
            <person name="Rawlings N."/>
            <person name="Sanchez A."/>
            <person name="Sanders M."/>
            <person name="Subramaniam C."/>
            <person name="Tay Y."/>
            <person name="Dear P."/>
            <person name="Doerig C."/>
            <person name="Gruber A."/>
            <person name="Parkinson J."/>
            <person name="Shirley M."/>
            <person name="Wan K.L."/>
            <person name="Berriman M."/>
            <person name="Tomley F."/>
            <person name="Pain A."/>
        </authorList>
    </citation>
    <scope>NUCLEOTIDE SEQUENCE [LARGE SCALE GENOMIC DNA]</scope>
    <source>
        <strain evidence="2">Houghton</strain>
    </source>
</reference>
<sequence>MHEKDWLSSGTALEVKETEYGGGEHNQDASLADAGLRISNRSIDGGTNGRPSPLSKGSYFHASTMIGSVAISLFLLHIVLFRAGKWRQSELMEQTYTDDGALDEQTGTLPLDPQIEETRMRLKEVAKLLPSAARLASSIGSVEAQRLLATLQESLKPGGIASGDPVDKDTIKTRFDLALEALRGLYRAAILESEVLARTDWDTLALPFPASYEEQGNLLFLLRDAGGQQVSAFLEYLISVNKSIVDLSLRLSDIQYKMSATPVLEDEDDGELLVYAARQLELMRSLSDRIFQLSDRARKLSVGAAYGVKLILLHAIEESMWKLQGTLEVAQAHTSLMRDYQSSTMHDGDQNASQVEDRGRLNSLVNRLREVETLREKLGKELKIVKSIVTIEAAVAGHGRAAVLVEEAEAVLSHCWALAQELTIRSQLDDDEVARLTSMAGNVGRRAETKLTSVREILSRVQERCSATISRSTTTPGSQHISPLLTTGQLETAKEIGKAAKKRAKTAMAFRQAPKEAEQALESLRLAAESAVHLVVLNKRALLLLLTGELQSLIEEDVEDCVQAVASVSSRKSGLQEEDKHALVEIKSHFDEALKALKEAKTFEEVAKTAVFLRKHAQSAEAFLGESEIDQSR</sequence>
<reference evidence="2" key="2">
    <citation type="submission" date="2013-10" db="EMBL/GenBank/DDBJ databases">
        <authorList>
            <person name="Aslett M."/>
        </authorList>
    </citation>
    <scope>NUCLEOTIDE SEQUENCE [LARGE SCALE GENOMIC DNA]</scope>
    <source>
        <strain evidence="2">Houghton</strain>
    </source>
</reference>
<evidence type="ECO:0000256" key="1">
    <source>
        <dbReference type="SAM" id="Phobius"/>
    </source>
</evidence>